<keyword evidence="7" id="KW-0961">Cell wall biogenesis/degradation</keyword>
<reference evidence="12 13" key="1">
    <citation type="submission" date="2016-11" db="EMBL/GenBank/DDBJ databases">
        <title>Trade-off between light-utilization and light-protection in marine flavobacteria.</title>
        <authorList>
            <person name="Kumagai Y."/>
        </authorList>
    </citation>
    <scope>NUCLEOTIDE SEQUENCE [LARGE SCALE GENOMIC DNA]</scope>
    <source>
        <strain evidence="12 13">JCM 13191</strain>
    </source>
</reference>
<name>A0A1W6MG62_9FLAO</name>
<comment type="function">
    <text evidence="9">Glucanases play a role in cell expansion during growth, in cell-cell fusion during mating, and in spore release during sporulation. This enzyme may be involved in beta-glucan degradation. Active on laminarin and lichenan.</text>
</comment>
<evidence type="ECO:0000313" key="12">
    <source>
        <dbReference type="EMBL" id="ARN76601.1"/>
    </source>
</evidence>
<dbReference type="GO" id="GO:0016787">
    <property type="term" value="F:hydrolase activity"/>
    <property type="evidence" value="ECO:0007669"/>
    <property type="project" value="UniProtKB-KW"/>
</dbReference>
<keyword evidence="6" id="KW-0119">Carbohydrate metabolism</keyword>
<keyword evidence="8" id="KW-0624">Polysaccharide degradation</keyword>
<keyword evidence="4" id="KW-0472">Membrane</keyword>
<dbReference type="OrthoDB" id="9806824at2"/>
<sequence length="429" mass="48503">MKNLKALVVFALIVGLTSCVQKEDKGADQNEEIELMTKDTKNSSASDILGNKEYHAISYGGYRQTSRTKQPKIKQLKEDLLIMHAMGIRILRTYNVQLAHASNVLEAIKQLKEEDPNFEMYVMLGAWIDCLNAWTELTPDHNQESPNNADEIKRAVALTNKYPDIVKVIAVGNEAMVKWAASYYVQPDVILKWVNHLQSLKKEGTLPADLWITSSDNFASWGGGDRVYHVKALNDLIKAVDFLSVHTYPMHDTHYNPVFWKVMPSETSLTKKEQVKAALLRAKGYAISQTDSVRAYMKSLGIYKPIHIGETGWASYSKGFYGPNGSRANDEYKQALYYDHMRDWTDAQNMSCFFFEAFDEPWKDAGNPDGSENYFGLFTVDGKAKYALWDQVEDGVFEGLGRNGKPITKTFNGNSDKMMQTVKIPAVKQ</sequence>
<protein>
    <recommendedName>
        <fullName evidence="11">Endo-1,3-beta-glucanase btgC</fullName>
    </recommendedName>
    <alternativeName>
        <fullName evidence="10">Laminarinase btgC</fullName>
    </alternativeName>
</protein>
<keyword evidence="13" id="KW-1185">Reference proteome</keyword>
<dbReference type="SUPFAM" id="SSF51445">
    <property type="entry name" value="(Trans)glycosidases"/>
    <property type="match status" value="1"/>
</dbReference>
<evidence type="ECO:0000256" key="1">
    <source>
        <dbReference type="ARBA" id="ARBA00004236"/>
    </source>
</evidence>
<dbReference type="InterPro" id="IPR017853">
    <property type="entry name" value="GH"/>
</dbReference>
<evidence type="ECO:0000256" key="5">
    <source>
        <dbReference type="ARBA" id="ARBA00023180"/>
    </source>
</evidence>
<dbReference type="GO" id="GO:0005886">
    <property type="term" value="C:plasma membrane"/>
    <property type="evidence" value="ECO:0007669"/>
    <property type="project" value="UniProtKB-SubCell"/>
</dbReference>
<evidence type="ECO:0000256" key="2">
    <source>
        <dbReference type="ARBA" id="ARBA00022475"/>
    </source>
</evidence>
<proteinExistence type="predicted"/>
<keyword evidence="2" id="KW-1003">Cell membrane</keyword>
<dbReference type="AlphaFoldDB" id="A0A1W6MG62"/>
<evidence type="ECO:0000256" key="8">
    <source>
        <dbReference type="ARBA" id="ARBA00023326"/>
    </source>
</evidence>
<dbReference type="RefSeq" id="WP_085765401.1">
    <property type="nucleotide sequence ID" value="NZ_CP019344.1"/>
</dbReference>
<dbReference type="PROSITE" id="PS51257">
    <property type="entry name" value="PROKAR_LIPOPROTEIN"/>
    <property type="match status" value="1"/>
</dbReference>
<accession>A0A1W6MG62</accession>
<evidence type="ECO:0000256" key="3">
    <source>
        <dbReference type="ARBA" id="ARBA00022801"/>
    </source>
</evidence>
<dbReference type="EMBL" id="CP019344">
    <property type="protein sequence ID" value="ARN76601.1"/>
    <property type="molecule type" value="Genomic_DNA"/>
</dbReference>
<organism evidence="12 13">
    <name type="scientific">Nonlabens spongiae</name>
    <dbReference type="NCBI Taxonomy" id="331648"/>
    <lineage>
        <taxon>Bacteria</taxon>
        <taxon>Pseudomonadati</taxon>
        <taxon>Bacteroidota</taxon>
        <taxon>Flavobacteriia</taxon>
        <taxon>Flavobacteriales</taxon>
        <taxon>Flavobacteriaceae</taxon>
        <taxon>Nonlabens</taxon>
    </lineage>
</organism>
<evidence type="ECO:0000256" key="10">
    <source>
        <dbReference type="ARBA" id="ARBA00042373"/>
    </source>
</evidence>
<evidence type="ECO:0000256" key="4">
    <source>
        <dbReference type="ARBA" id="ARBA00023136"/>
    </source>
</evidence>
<dbReference type="PANTHER" id="PTHR16631:SF17">
    <property type="entry name" value="GLUCAN ENDO-1,3-BETA-GLUCOSIDASE BTGC"/>
    <property type="match status" value="1"/>
</dbReference>
<keyword evidence="3 12" id="KW-0378">Hydrolase</keyword>
<gene>
    <name evidence="12" type="ORF">BST97_00485</name>
</gene>
<dbReference type="STRING" id="331648.BST97_00485"/>
<dbReference type="InterPro" id="IPR050732">
    <property type="entry name" value="Beta-glucan_modifiers"/>
</dbReference>
<comment type="subcellular location">
    <subcellularLocation>
        <location evidence="1">Cell membrane</location>
    </subcellularLocation>
</comment>
<dbReference type="Gene3D" id="3.20.20.80">
    <property type="entry name" value="Glycosidases"/>
    <property type="match status" value="1"/>
</dbReference>
<dbReference type="PANTHER" id="PTHR16631">
    <property type="entry name" value="GLUCAN 1,3-BETA-GLUCOSIDASE"/>
    <property type="match status" value="1"/>
</dbReference>
<keyword evidence="5" id="KW-0325">Glycoprotein</keyword>
<dbReference type="Proteomes" id="UP000193431">
    <property type="component" value="Chromosome"/>
</dbReference>
<dbReference type="GO" id="GO:0071555">
    <property type="term" value="P:cell wall organization"/>
    <property type="evidence" value="ECO:0007669"/>
    <property type="project" value="UniProtKB-KW"/>
</dbReference>
<dbReference type="GO" id="GO:0000272">
    <property type="term" value="P:polysaccharide catabolic process"/>
    <property type="evidence" value="ECO:0007669"/>
    <property type="project" value="UniProtKB-KW"/>
</dbReference>
<evidence type="ECO:0000256" key="9">
    <source>
        <dbReference type="ARBA" id="ARBA00037649"/>
    </source>
</evidence>
<evidence type="ECO:0000256" key="11">
    <source>
        <dbReference type="ARBA" id="ARBA00043078"/>
    </source>
</evidence>
<evidence type="ECO:0000313" key="13">
    <source>
        <dbReference type="Proteomes" id="UP000193431"/>
    </source>
</evidence>
<evidence type="ECO:0000256" key="6">
    <source>
        <dbReference type="ARBA" id="ARBA00023277"/>
    </source>
</evidence>
<evidence type="ECO:0000256" key="7">
    <source>
        <dbReference type="ARBA" id="ARBA00023316"/>
    </source>
</evidence>